<reference evidence="14" key="1">
    <citation type="submission" date="2021-01" db="EMBL/GenBank/DDBJ databases">
        <authorList>
            <person name="Corre E."/>
            <person name="Pelletier E."/>
            <person name="Niang G."/>
            <person name="Scheremetjew M."/>
            <person name="Finn R."/>
            <person name="Kale V."/>
            <person name="Holt S."/>
            <person name="Cochrane G."/>
            <person name="Meng A."/>
            <person name="Brown T."/>
            <person name="Cohen L."/>
        </authorList>
    </citation>
    <scope>NUCLEOTIDE SEQUENCE</scope>
    <source>
        <strain evidence="14">WS</strain>
    </source>
</reference>
<dbReference type="GO" id="GO:0003676">
    <property type="term" value="F:nucleic acid binding"/>
    <property type="evidence" value="ECO:0007669"/>
    <property type="project" value="InterPro"/>
</dbReference>
<dbReference type="Gene3D" id="3.30.930.10">
    <property type="entry name" value="Bira Bifunctional Protein, Domain 2"/>
    <property type="match status" value="1"/>
</dbReference>
<dbReference type="GO" id="GO:0004816">
    <property type="term" value="F:asparagine-tRNA ligase activity"/>
    <property type="evidence" value="ECO:0007669"/>
    <property type="project" value="UniProtKB-EC"/>
</dbReference>
<evidence type="ECO:0000256" key="10">
    <source>
        <dbReference type="ARBA" id="ARBA00029886"/>
    </source>
</evidence>
<evidence type="ECO:0000256" key="2">
    <source>
        <dbReference type="ARBA" id="ARBA00008226"/>
    </source>
</evidence>
<evidence type="ECO:0000256" key="4">
    <source>
        <dbReference type="ARBA" id="ARBA00022490"/>
    </source>
</evidence>
<comment type="subcellular location">
    <subcellularLocation>
        <location evidence="1">Cytoplasm</location>
    </subcellularLocation>
</comment>
<organism evidence="14">
    <name type="scientific">Percolomonas cosmopolitus</name>
    <dbReference type="NCBI Taxonomy" id="63605"/>
    <lineage>
        <taxon>Eukaryota</taxon>
        <taxon>Discoba</taxon>
        <taxon>Heterolobosea</taxon>
        <taxon>Tetramitia</taxon>
        <taxon>Eutetramitia</taxon>
        <taxon>Percolomonadidae</taxon>
        <taxon>Percolomonas</taxon>
    </lineage>
</organism>
<keyword evidence="4" id="KW-0963">Cytoplasm</keyword>
<dbReference type="InterPro" id="IPR045864">
    <property type="entry name" value="aa-tRNA-synth_II/BPL/LPL"/>
</dbReference>
<dbReference type="PANTHER" id="PTHR22594">
    <property type="entry name" value="ASPARTYL/LYSYL-TRNA SYNTHETASE"/>
    <property type="match status" value="1"/>
</dbReference>
<dbReference type="PANTHER" id="PTHR22594:SF16">
    <property type="entry name" value="ASPARAGINE--TRNA LIGASE, CYTOPLASMIC"/>
    <property type="match status" value="1"/>
</dbReference>
<gene>
    <name evidence="14" type="ORF">PCOS0759_LOCUS3180</name>
</gene>
<evidence type="ECO:0000256" key="6">
    <source>
        <dbReference type="ARBA" id="ARBA00022741"/>
    </source>
</evidence>
<evidence type="ECO:0000256" key="8">
    <source>
        <dbReference type="ARBA" id="ARBA00022917"/>
    </source>
</evidence>
<feature type="domain" description="Aminoacyl-transfer RNA synthetases class-II family profile" evidence="13">
    <location>
        <begin position="288"/>
        <end position="588"/>
    </location>
</feature>
<dbReference type="InterPro" id="IPR004522">
    <property type="entry name" value="Asn-tRNA-ligase"/>
</dbReference>
<accession>A0A7S1PGE1</accession>
<evidence type="ECO:0000256" key="3">
    <source>
        <dbReference type="ARBA" id="ARBA00012816"/>
    </source>
</evidence>
<evidence type="ECO:0000256" key="5">
    <source>
        <dbReference type="ARBA" id="ARBA00022598"/>
    </source>
</evidence>
<dbReference type="InterPro" id="IPR004365">
    <property type="entry name" value="NA-bd_OB_tRNA"/>
</dbReference>
<dbReference type="NCBIfam" id="TIGR00457">
    <property type="entry name" value="asnS"/>
    <property type="match status" value="1"/>
</dbReference>
<evidence type="ECO:0000256" key="1">
    <source>
        <dbReference type="ARBA" id="ARBA00004496"/>
    </source>
</evidence>
<dbReference type="SUPFAM" id="SSF55681">
    <property type="entry name" value="Class II aaRS and biotin synthetases"/>
    <property type="match status" value="1"/>
</dbReference>
<dbReference type="EC" id="6.1.1.22" evidence="3"/>
<keyword evidence="9" id="KW-0030">Aminoacyl-tRNA synthetase</keyword>
<keyword evidence="5" id="KW-0436">Ligase</keyword>
<dbReference type="AlphaFoldDB" id="A0A7S1PGE1"/>
<dbReference type="PROSITE" id="PS50862">
    <property type="entry name" value="AA_TRNA_LIGASE_II"/>
    <property type="match status" value="1"/>
</dbReference>
<feature type="coiled-coil region" evidence="12">
    <location>
        <begin position="115"/>
        <end position="149"/>
    </location>
</feature>
<name>A0A7S1PGE1_9EUKA</name>
<dbReference type="PRINTS" id="PR01042">
    <property type="entry name" value="TRNASYNTHASP"/>
</dbReference>
<dbReference type="CDD" id="cd04323">
    <property type="entry name" value="AsnRS_cyto_like_N"/>
    <property type="match status" value="1"/>
</dbReference>
<dbReference type="InterPro" id="IPR012340">
    <property type="entry name" value="NA-bd_OB-fold"/>
</dbReference>
<evidence type="ECO:0000256" key="11">
    <source>
        <dbReference type="ARBA" id="ARBA00047844"/>
    </source>
</evidence>
<dbReference type="SUPFAM" id="SSF50249">
    <property type="entry name" value="Nucleic acid-binding proteins"/>
    <property type="match status" value="1"/>
</dbReference>
<keyword evidence="8" id="KW-0648">Protein biosynthesis</keyword>
<keyword evidence="6" id="KW-0547">Nucleotide-binding</keyword>
<comment type="catalytic activity">
    <reaction evidence="11">
        <text>tRNA(Asn) + L-asparagine + ATP = L-asparaginyl-tRNA(Asn) + AMP + diphosphate + H(+)</text>
        <dbReference type="Rhea" id="RHEA:11180"/>
        <dbReference type="Rhea" id="RHEA-COMP:9659"/>
        <dbReference type="Rhea" id="RHEA-COMP:9674"/>
        <dbReference type="ChEBI" id="CHEBI:15378"/>
        <dbReference type="ChEBI" id="CHEBI:30616"/>
        <dbReference type="ChEBI" id="CHEBI:33019"/>
        <dbReference type="ChEBI" id="CHEBI:58048"/>
        <dbReference type="ChEBI" id="CHEBI:78442"/>
        <dbReference type="ChEBI" id="CHEBI:78515"/>
        <dbReference type="ChEBI" id="CHEBI:456215"/>
        <dbReference type="EC" id="6.1.1.22"/>
    </reaction>
</comment>
<dbReference type="GO" id="GO:0006421">
    <property type="term" value="P:asparaginyl-tRNA aminoacylation"/>
    <property type="evidence" value="ECO:0007669"/>
    <property type="project" value="InterPro"/>
</dbReference>
<evidence type="ECO:0000256" key="12">
    <source>
        <dbReference type="SAM" id="Coils"/>
    </source>
</evidence>
<dbReference type="InterPro" id="IPR004364">
    <property type="entry name" value="Aa-tRNA-synt_II"/>
</dbReference>
<dbReference type="InterPro" id="IPR002312">
    <property type="entry name" value="Asp/Asn-tRNA-synth_IIb"/>
</dbReference>
<evidence type="ECO:0000259" key="13">
    <source>
        <dbReference type="PROSITE" id="PS50862"/>
    </source>
</evidence>
<keyword evidence="12" id="KW-0175">Coiled coil</keyword>
<dbReference type="InterPro" id="IPR006195">
    <property type="entry name" value="aa-tRNA-synth_II"/>
</dbReference>
<keyword evidence="7" id="KW-0067">ATP-binding</keyword>
<proteinExistence type="inferred from homology"/>
<dbReference type="GO" id="GO:0005524">
    <property type="term" value="F:ATP binding"/>
    <property type="evidence" value="ECO:0007669"/>
    <property type="project" value="UniProtKB-KW"/>
</dbReference>
<dbReference type="Pfam" id="PF01336">
    <property type="entry name" value="tRNA_anti-codon"/>
    <property type="match status" value="1"/>
</dbReference>
<comment type="similarity">
    <text evidence="2">Belongs to the class-II aminoacyl-tRNA synthetase family.</text>
</comment>
<dbReference type="GO" id="GO:0005737">
    <property type="term" value="C:cytoplasm"/>
    <property type="evidence" value="ECO:0007669"/>
    <property type="project" value="UniProtKB-SubCell"/>
</dbReference>
<evidence type="ECO:0000256" key="9">
    <source>
        <dbReference type="ARBA" id="ARBA00023146"/>
    </source>
</evidence>
<evidence type="ECO:0000313" key="14">
    <source>
        <dbReference type="EMBL" id="CAD9079940.1"/>
    </source>
</evidence>
<dbReference type="Gene3D" id="2.40.50.140">
    <property type="entry name" value="Nucleic acid-binding proteins"/>
    <property type="match status" value="1"/>
</dbReference>
<sequence>MPVLIQKKLSLSYLIQNLTTEKRLAYYQAILSVYDPNAQWQALSSDKVPITEQEGETLASKADQIKFFSTSEKTIPIETLLSEQEVEILIGADKEADLDKAIVKGVAKSFIKALIKKKFKEDEKLKKQLEFQKKEEEAQRKKLEKASKISFEEDTSLPKAEPVKIVDAKQHVGKRVEIKGWIQTMRTQGSQLMFLEVRDGTEIIQSMLQGSLCQTVDALSLCRECSIMLRGTLKLDERAYNGVELQVDFWELIGTAPSVWPINQDTKVHERLNSAHLYARESRMMDILRMRSIITQCFREHFFARGYTEFHPSTLVQTMCEGGSTLFGLDFFGEPAYLTQSSQLYLETVMPSLGDVFCIAQSYRAERSQTPRHLAEYTHIEAERPFITFEDLLETVEDLICDVSKRVVEKAGPVLKRVNPHFVAPQGKFKRMTYKACIDFCREHNICQDPSKVDGKEGVPFEYGDDITDAPEREMIKLIGEPVSMIKFPVEMKSFYMSRCQEDDTLTESVDVLLPGVGETIGGSMRMHDLQRLEEAYVREGIDPQNYYWYLDQRRFGTSPHGGYGLGLERFMMWILGIPHIRDTTLYPRYMGRCLP</sequence>
<dbReference type="Pfam" id="PF00152">
    <property type="entry name" value="tRNA-synt_2"/>
    <property type="match status" value="1"/>
</dbReference>
<protein>
    <recommendedName>
        <fullName evidence="3">asparagine--tRNA ligase</fullName>
        <ecNumber evidence="3">6.1.1.22</ecNumber>
    </recommendedName>
    <alternativeName>
        <fullName evidence="10">Asparaginyl-tRNA synthetase</fullName>
    </alternativeName>
</protein>
<evidence type="ECO:0000256" key="7">
    <source>
        <dbReference type="ARBA" id="ARBA00022840"/>
    </source>
</evidence>
<dbReference type="EMBL" id="HBGD01003878">
    <property type="protein sequence ID" value="CAD9079940.1"/>
    <property type="molecule type" value="Transcribed_RNA"/>
</dbReference>